<feature type="compositionally biased region" description="Gly residues" evidence="1">
    <location>
        <begin position="416"/>
        <end position="441"/>
    </location>
</feature>
<feature type="compositionally biased region" description="Low complexity" evidence="1">
    <location>
        <begin position="322"/>
        <end position="336"/>
    </location>
</feature>
<reference evidence="2 3" key="1">
    <citation type="submission" date="2020-08" db="EMBL/GenBank/DDBJ databases">
        <authorList>
            <person name="Ramaprasad A."/>
        </authorList>
    </citation>
    <scope>NUCLEOTIDE SEQUENCE [LARGE SCALE GENOMIC DNA]</scope>
</reference>
<dbReference type="AlphaFoldDB" id="A0A6V7RVF0"/>
<feature type="compositionally biased region" description="Low complexity" evidence="1">
    <location>
        <begin position="286"/>
        <end position="315"/>
    </location>
</feature>
<protein>
    <submittedName>
        <fullName evidence="2">CIR protein PIR protein</fullName>
    </submittedName>
</protein>
<dbReference type="Proteomes" id="UP000515550">
    <property type="component" value="Chromosome PVBDA_02"/>
</dbReference>
<dbReference type="InterPro" id="IPR006477">
    <property type="entry name" value="Yir_bir_cir"/>
</dbReference>
<evidence type="ECO:0000313" key="2">
    <source>
        <dbReference type="EMBL" id="CAD2084754.1"/>
    </source>
</evidence>
<name>A0A6V7RVF0_PLAVN</name>
<gene>
    <name evidence="2" type="ORF">PVBDA_0201840</name>
</gene>
<evidence type="ECO:0000256" key="1">
    <source>
        <dbReference type="SAM" id="MobiDB-lite"/>
    </source>
</evidence>
<sequence length="493" mass="53411">MSKRKLMCNLFREADGYFNDENVDTQKFNKHSIIKGYCSNGGCKTNEDRINALGAYIFKKLKDSITRIPQHNNYDEYLLMWISDKLFKMHLESKGKKDIKGYIDATTLNQAYDKYLKNHKGMLDYWTHLNIKKGLKEANLKYMSEFYKLLNNICKTITDYNDNGAQSKKLSKYSSNCNRQYRTLYMNIYECKSYLYLLNKLKGIYDDFRSYSIRNNGSKNILETKLIKITLENGKEMDTVRGFKSYDFSGSQCKLHKKKKKIDSSKKADPPPLQASSKEEPPPQPLKQQTSQTQSQSVSPIVPSTSPATPSVQSPDPLPVPSQQSTDTKQTDSQQTGPLPAVPPSQDGGSLQTPKTREIHQNGPGGSSDGKGDSNSDPGVKSSGSSDGQDGRKVGSNGVAGNQNTHPESGSPSSGTGNGNSNKGGAGLGTGNPGSVSGGEPGSEQIDQGSSDGGTKDTKSVQSGVPDGQISNGSQGGVNTSQQGTSGGSGHGT</sequence>
<organism evidence="2 3">
    <name type="scientific">Plasmodium vinckei brucechwatti</name>
    <dbReference type="NCBI Taxonomy" id="119398"/>
    <lineage>
        <taxon>Eukaryota</taxon>
        <taxon>Sar</taxon>
        <taxon>Alveolata</taxon>
        <taxon>Apicomplexa</taxon>
        <taxon>Aconoidasida</taxon>
        <taxon>Haemosporida</taxon>
        <taxon>Plasmodiidae</taxon>
        <taxon>Plasmodium</taxon>
        <taxon>Plasmodium (Vinckeia)</taxon>
    </lineage>
</organism>
<dbReference type="EMBL" id="LR865380">
    <property type="protein sequence ID" value="CAD2084754.1"/>
    <property type="molecule type" value="Genomic_DNA"/>
</dbReference>
<feature type="region of interest" description="Disordered" evidence="1">
    <location>
        <begin position="257"/>
        <end position="493"/>
    </location>
</feature>
<dbReference type="Pfam" id="PF06022">
    <property type="entry name" value="Cir_Bir_Yir"/>
    <property type="match status" value="1"/>
</dbReference>
<accession>A0A6V7RVF0</accession>
<feature type="compositionally biased region" description="Polar residues" evidence="1">
    <location>
        <begin position="399"/>
        <end position="408"/>
    </location>
</feature>
<feature type="compositionally biased region" description="Low complexity" evidence="1">
    <location>
        <begin position="471"/>
        <end position="484"/>
    </location>
</feature>
<proteinExistence type="predicted"/>
<dbReference type="VEuPathDB" id="PlasmoDB:PVBDA_0201840"/>
<feature type="non-terminal residue" evidence="2">
    <location>
        <position position="493"/>
    </location>
</feature>
<evidence type="ECO:0000313" key="3">
    <source>
        <dbReference type="Proteomes" id="UP000515550"/>
    </source>
</evidence>